<gene>
    <name evidence="2" type="ORF">ENG63_09290</name>
</gene>
<comment type="caution">
    <text evidence="2">The sequence shown here is derived from an EMBL/GenBank/DDBJ whole genome shotgun (WGS) entry which is preliminary data.</text>
</comment>
<name>A0A7C0U3R3_DESA2</name>
<organism evidence="2">
    <name type="scientific">Desulfofervidus auxilii</name>
    <dbReference type="NCBI Taxonomy" id="1621989"/>
    <lineage>
        <taxon>Bacteria</taxon>
        <taxon>Pseudomonadati</taxon>
        <taxon>Thermodesulfobacteriota</taxon>
        <taxon>Candidatus Desulfofervidia</taxon>
        <taxon>Candidatus Desulfofervidales</taxon>
        <taxon>Candidatus Desulfofervidaceae</taxon>
        <taxon>Candidatus Desulfofervidus</taxon>
    </lineage>
</organism>
<dbReference type="Proteomes" id="UP000886289">
    <property type="component" value="Unassembled WGS sequence"/>
</dbReference>
<evidence type="ECO:0000313" key="2">
    <source>
        <dbReference type="EMBL" id="HDD45034.1"/>
    </source>
</evidence>
<sequence>MDYETKKILEDIYRRKKPKYLKLFGVGNSLENLYNWLYSSLEELGFSDPRTTALELLDEVDLNLSYNEIKRELSSLIRLFSEEQPEFEELKEKEKEIARLEKELERVKSLGDIKVLKSELDYIKSKLSEIEKKIKPYDISPVLDRLDRLENRLMELSSFFIGVSYDIPEFKLPEDLENLINRLNEYGMLDIAELDEIDTLRKVVSRLFRADFRWVIALKTNIDLGYLDSRLMKSSYYIGGYQYLPAYVLVLVTSDPRRYDYPGYAVVRFISGKLDALGTTTEPLTPFRNTWMIEDMRDVYGLLYKFILYLDTEEGSKYFKLRKLVDEILESPVKYYVRFENADYLREYYANDLVFFEDLFTNYDGICLTSPAKWEGVVEYRRIDNDEALELMKRKIKIKKI</sequence>
<evidence type="ECO:0000256" key="1">
    <source>
        <dbReference type="SAM" id="Coils"/>
    </source>
</evidence>
<protein>
    <submittedName>
        <fullName evidence="2">Uncharacterized protein</fullName>
    </submittedName>
</protein>
<keyword evidence="1" id="KW-0175">Coiled coil</keyword>
<accession>A0A7C0U3R3</accession>
<dbReference type="AlphaFoldDB" id="A0A7C0U3R3"/>
<dbReference type="EMBL" id="DRBS01000343">
    <property type="protein sequence ID" value="HDD45034.1"/>
    <property type="molecule type" value="Genomic_DNA"/>
</dbReference>
<feature type="coiled-coil region" evidence="1">
    <location>
        <begin position="83"/>
        <end position="133"/>
    </location>
</feature>
<reference evidence="2" key="1">
    <citation type="journal article" date="2020" name="mSystems">
        <title>Genome- and Community-Level Interaction Insights into Carbon Utilization and Element Cycling Functions of Hydrothermarchaeota in Hydrothermal Sediment.</title>
        <authorList>
            <person name="Zhou Z."/>
            <person name="Liu Y."/>
            <person name="Xu W."/>
            <person name="Pan J."/>
            <person name="Luo Z.H."/>
            <person name="Li M."/>
        </authorList>
    </citation>
    <scope>NUCLEOTIDE SEQUENCE [LARGE SCALE GENOMIC DNA]</scope>
    <source>
        <strain evidence="2">HyVt-233</strain>
    </source>
</reference>
<proteinExistence type="predicted"/>